<dbReference type="AlphaFoldDB" id="A0A3Q2QPH0"/>
<evidence type="ECO:0000313" key="3">
    <source>
        <dbReference type="Proteomes" id="UP000265000"/>
    </source>
</evidence>
<dbReference type="Ensembl" id="ENSFHET00000020185.1">
    <property type="protein sequence ID" value="ENSFHEP00000029526.1"/>
    <property type="gene ID" value="ENSFHEG00000014280.1"/>
</dbReference>
<name>A0A3Q2QPH0_FUNHE</name>
<feature type="region of interest" description="Disordered" evidence="1">
    <location>
        <begin position="1"/>
        <end position="25"/>
    </location>
</feature>
<sequence length="224" mass="25628">MDAQPRGLCSNRTDRLPSPNHGERWNNTPLKTHRAMEAIEANILAKLKEVQADLKKEITNKTGLVNKEMSAFREDMGKRLDDIEFNADVKDVLGHTLLLQEDLQARLSDLEARSRRNNIRIHGIPEGEEGDSMQVFIENFIKTALSLTDTTLGIQRCHRSLGPKPPPSSNPRSIVVNFLDFKTKDLVLRSVWNKKEIQLKGRRVYFDQDYPTDILLKRKVTDVT</sequence>
<dbReference type="Gene3D" id="3.30.70.1820">
    <property type="entry name" value="L1 transposable element, RRM domain"/>
    <property type="match status" value="1"/>
</dbReference>
<reference evidence="2" key="1">
    <citation type="submission" date="2025-08" db="UniProtKB">
        <authorList>
            <consortium name="Ensembl"/>
        </authorList>
    </citation>
    <scope>IDENTIFICATION</scope>
</reference>
<protein>
    <recommendedName>
        <fullName evidence="4">L1 transposable element RRM domain-containing protein</fullName>
    </recommendedName>
</protein>
<dbReference type="InterPro" id="IPR004244">
    <property type="entry name" value="Transposase_22"/>
</dbReference>
<dbReference type="Proteomes" id="UP000265000">
    <property type="component" value="Unplaced"/>
</dbReference>
<organism evidence="2 3">
    <name type="scientific">Fundulus heteroclitus</name>
    <name type="common">Killifish</name>
    <name type="synonym">Mummichog</name>
    <dbReference type="NCBI Taxonomy" id="8078"/>
    <lineage>
        <taxon>Eukaryota</taxon>
        <taxon>Metazoa</taxon>
        <taxon>Chordata</taxon>
        <taxon>Craniata</taxon>
        <taxon>Vertebrata</taxon>
        <taxon>Euteleostomi</taxon>
        <taxon>Actinopterygii</taxon>
        <taxon>Neopterygii</taxon>
        <taxon>Teleostei</taxon>
        <taxon>Neoteleostei</taxon>
        <taxon>Acanthomorphata</taxon>
        <taxon>Ovalentaria</taxon>
        <taxon>Atherinomorphae</taxon>
        <taxon>Cyprinodontiformes</taxon>
        <taxon>Fundulidae</taxon>
        <taxon>Fundulus</taxon>
    </lineage>
</organism>
<reference evidence="2" key="2">
    <citation type="submission" date="2025-09" db="UniProtKB">
        <authorList>
            <consortium name="Ensembl"/>
        </authorList>
    </citation>
    <scope>IDENTIFICATION</scope>
</reference>
<proteinExistence type="predicted"/>
<evidence type="ECO:0000313" key="2">
    <source>
        <dbReference type="Ensembl" id="ENSFHEP00000029526.1"/>
    </source>
</evidence>
<dbReference type="FunFam" id="3.30.70.1820:FF:000004">
    <property type="entry name" value="Uncharacterized protein"/>
    <property type="match status" value="1"/>
</dbReference>
<dbReference type="PANTHER" id="PTHR11505">
    <property type="entry name" value="L1 TRANSPOSABLE ELEMENT-RELATED"/>
    <property type="match status" value="1"/>
</dbReference>
<keyword evidence="3" id="KW-1185">Reference proteome</keyword>
<dbReference type="GeneTree" id="ENSGT00940000160789"/>
<evidence type="ECO:0000256" key="1">
    <source>
        <dbReference type="SAM" id="MobiDB-lite"/>
    </source>
</evidence>
<dbReference type="STRING" id="8078.ENSFHEP00000029526"/>
<accession>A0A3Q2QPH0</accession>
<evidence type="ECO:0008006" key="4">
    <source>
        <dbReference type="Google" id="ProtNLM"/>
    </source>
</evidence>